<accession>A0A918YT93</accession>
<proteinExistence type="predicted"/>
<dbReference type="EMBL" id="BMVG01000061">
    <property type="protein sequence ID" value="GHE15345.1"/>
    <property type="molecule type" value="Genomic_DNA"/>
</dbReference>
<organism evidence="1 2">
    <name type="scientific">Streptomyces alanosinicus</name>
    <dbReference type="NCBI Taxonomy" id="68171"/>
    <lineage>
        <taxon>Bacteria</taxon>
        <taxon>Bacillati</taxon>
        <taxon>Actinomycetota</taxon>
        <taxon>Actinomycetes</taxon>
        <taxon>Kitasatosporales</taxon>
        <taxon>Streptomycetaceae</taxon>
        <taxon>Streptomyces</taxon>
    </lineage>
</organism>
<reference evidence="1" key="2">
    <citation type="submission" date="2020-09" db="EMBL/GenBank/DDBJ databases">
        <authorList>
            <person name="Sun Q."/>
            <person name="Ohkuma M."/>
        </authorList>
    </citation>
    <scope>NUCLEOTIDE SEQUENCE</scope>
    <source>
        <strain evidence="1">JCM 4714</strain>
    </source>
</reference>
<evidence type="ECO:0000313" key="1">
    <source>
        <dbReference type="EMBL" id="GHE15345.1"/>
    </source>
</evidence>
<dbReference type="AlphaFoldDB" id="A0A918YT93"/>
<protein>
    <submittedName>
        <fullName evidence="1">Uncharacterized protein</fullName>
    </submittedName>
</protein>
<evidence type="ECO:0000313" key="2">
    <source>
        <dbReference type="Proteomes" id="UP000655443"/>
    </source>
</evidence>
<gene>
    <name evidence="1" type="ORF">GCM10010339_89720</name>
</gene>
<reference evidence="1" key="1">
    <citation type="journal article" date="2014" name="Int. J. Syst. Evol. Microbiol.">
        <title>Complete genome sequence of Corynebacterium casei LMG S-19264T (=DSM 44701T), isolated from a smear-ripened cheese.</title>
        <authorList>
            <consortium name="US DOE Joint Genome Institute (JGI-PGF)"/>
            <person name="Walter F."/>
            <person name="Albersmeier A."/>
            <person name="Kalinowski J."/>
            <person name="Ruckert C."/>
        </authorList>
    </citation>
    <scope>NUCLEOTIDE SEQUENCE</scope>
    <source>
        <strain evidence="1">JCM 4714</strain>
    </source>
</reference>
<dbReference type="Proteomes" id="UP000655443">
    <property type="component" value="Unassembled WGS sequence"/>
</dbReference>
<comment type="caution">
    <text evidence="1">The sequence shown here is derived from an EMBL/GenBank/DDBJ whole genome shotgun (WGS) entry which is preliminary data.</text>
</comment>
<name>A0A918YT93_9ACTN</name>
<keyword evidence="2" id="KW-1185">Reference proteome</keyword>
<sequence>MACFAAALGQPAAQTDAAVGFVVTGDEVSVAGCVVAGDLQAVFDAVGRMNGRHLPERAAARITGAFTPCSVTNYWCGCGS</sequence>